<dbReference type="Proteomes" id="UP000829999">
    <property type="component" value="Chromosome 26"/>
</dbReference>
<dbReference type="InterPro" id="IPR026171">
    <property type="entry name" value="FANCI"/>
</dbReference>
<dbReference type="Pfam" id="PF14677">
    <property type="entry name" value="FANCI_S3"/>
    <property type="match status" value="1"/>
</dbReference>
<dbReference type="InterPro" id="IPR029312">
    <property type="entry name" value="FANCI_HD2"/>
</dbReference>
<dbReference type="InterPro" id="IPR029308">
    <property type="entry name" value="FANCI_S1"/>
</dbReference>
<evidence type="ECO:0000259" key="5">
    <source>
        <dbReference type="Pfam" id="PF14678"/>
    </source>
</evidence>
<evidence type="ECO:0000313" key="7">
    <source>
        <dbReference type="Proteomes" id="UP000829999"/>
    </source>
</evidence>
<feature type="domain" description="FANCI solenoid 2" evidence="3">
    <location>
        <begin position="417"/>
        <end position="562"/>
    </location>
</feature>
<dbReference type="PANTHER" id="PTHR21818:SF0">
    <property type="entry name" value="FANCONI ANEMIA GROUP I PROTEIN"/>
    <property type="match status" value="1"/>
</dbReference>
<evidence type="ECO:0000313" key="8">
    <source>
        <dbReference type="RefSeq" id="XP_050560642.1"/>
    </source>
</evidence>
<feature type="domain" description="FANCI solenoid 4" evidence="5">
    <location>
        <begin position="1090"/>
        <end position="1322"/>
    </location>
</feature>
<sequence>MEYDKLISTIKEYGRLAHPRVELYEFCRQHVEQILKFVPQTVLCRDFGDAINCILNGFPDNSDANSKIKSQIVDLILQTLRKESVSLTHCSEMCGRICVEFPKLPVDDIVRWVNESIESIIQDNDVNITWKYVIPECFNALSEHETIKHCGSDLTVAEFKDQCVQTLYQYKWLEKQLVPMAAMFKYIQLSRNDHKKFVNKFCSYINDLAPDDIPPLIHQMLRLCRLYDFDIVLAHLNHYFSVRLYAKLEPPPQDSESTTIDLDDIASHSAEDISRCLSTCIFHFTRGAADPEIIRKHLKNWPKTQLLRSPFIIDLAMAMSEKGGDFKTVCLNLVKSAIEQRSMDEFRARESAWVRAVLPPDVDIVSLLKVLTTESPAHEKPTYIGAIQGCVYTQSQSQYEWFINHRTSIKNHRQLTVAGLINLAFLLLSVSRVKPLASTCWSHGKLILVRLSKAQPETAPFILQQLTDKLCTETALRQYAECLYVLCKLTPVSVERCPQLSMILENCQPSPAGYKAHAAILDAVHPLFNFSTRIRDTLVLVCRKGLYSRDSQHRCLALSGFLSVLRNVRVNAPSSSSQTCSDLHSGHSYLTQLTVDLHTTQNGAAVTSRVRNEGMCMEVVSILRRCLVQDALVKQLLYSQLYDCAKDKPMLHETILELFHDHLVKYLPEDVTAGSLLIDKCVQVNGVNVVLTEPIGQLLFAVAQFLQTTEIEDLEDILSSQVVETGHAYLKSKLNRVMQQLCDADSFFDIDMEEANLSDLTPESKAKSLKVQQTLHCYEALIAHTVMQWTLTSEDTATKLYKLFKACNQLLEQTKVLPKSSKKGNKSLNETRETVKSQKSQKSQKEKGKGPVKLSNLVKDKAGPFKPLPCLWNPGFCQKIIELLYSDEVSWASLEQRNQIRARRDFHMWALRSVQSVLLTDNIDKKDVATNVVRIATLLYNKAVVRFQNMCGFDDQVALTCLEVFKTCLTLLFSPLYMLKMDCFLSIITGTNESASECLASILDNVHTALQHIEADSVPDERDLVVKKQLQLLIQIAAMLLETPTASCPLKTRVLVKLEDYIRTSTQDCVSLVGPVLTAGCSELQEAALLDELLVKLATVLGRIDEEDTSAGEETENFHGIDSRTGHAVLVTICGQLAARARGLEHLLARARDLAAAAALAVHSAEQRIMRDLTEIYKSVVLQLCQMTSWTAGCCKLRCSLGAASERVLAAAVRLYSMLAALVKQIDPVMAQTVRFERLLKLCGKKLSSVTDNLITYLEASQNKETATKLLRETKLIPRLVLEAELFSKRLILLSTKAKLNWQQYLSLGTARDFRIKAPVLQEVLNAQEQADETRDEEKSIISSVLDEECSVSKPLFFS</sequence>
<feature type="domain" description="FANCI helical" evidence="6">
    <location>
        <begin position="584"/>
        <end position="814"/>
    </location>
</feature>
<gene>
    <name evidence="8" type="primary">LOC118264521</name>
</gene>
<evidence type="ECO:0000259" key="2">
    <source>
        <dbReference type="Pfam" id="PF14675"/>
    </source>
</evidence>
<feature type="region of interest" description="Disordered" evidence="1">
    <location>
        <begin position="818"/>
        <end position="853"/>
    </location>
</feature>
<evidence type="ECO:0000256" key="1">
    <source>
        <dbReference type="SAM" id="MobiDB-lite"/>
    </source>
</evidence>
<dbReference type="InterPro" id="IPR029313">
    <property type="entry name" value="FANCI_S3"/>
</dbReference>
<protein>
    <submittedName>
        <fullName evidence="8">Fanconi anemia group I protein homolog isoform X2</fullName>
    </submittedName>
</protein>
<name>A0A9R0F4W2_SPOFR</name>
<keyword evidence="7" id="KW-1185">Reference proteome</keyword>
<dbReference type="Pfam" id="PF14675">
    <property type="entry name" value="FANCI_S1"/>
    <property type="match status" value="1"/>
</dbReference>
<feature type="domain" description="FANCI solenoid 1" evidence="2">
    <location>
        <begin position="69"/>
        <end position="285"/>
    </location>
</feature>
<accession>A0A9R0F4W2</accession>
<evidence type="ECO:0000259" key="4">
    <source>
        <dbReference type="Pfam" id="PF14677"/>
    </source>
</evidence>
<evidence type="ECO:0000259" key="3">
    <source>
        <dbReference type="Pfam" id="PF14676"/>
    </source>
</evidence>
<evidence type="ECO:0000259" key="6">
    <source>
        <dbReference type="Pfam" id="PF14680"/>
    </source>
</evidence>
<dbReference type="GO" id="GO:0006281">
    <property type="term" value="P:DNA repair"/>
    <property type="evidence" value="ECO:0007669"/>
    <property type="project" value="InterPro"/>
</dbReference>
<dbReference type="InterPro" id="IPR029314">
    <property type="entry name" value="FANCI_S4"/>
</dbReference>
<dbReference type="Pfam" id="PF14676">
    <property type="entry name" value="FANCI_S2"/>
    <property type="match status" value="1"/>
</dbReference>
<dbReference type="GO" id="GO:0070182">
    <property type="term" value="F:DNA polymerase binding"/>
    <property type="evidence" value="ECO:0007669"/>
    <property type="project" value="TreeGrafter"/>
</dbReference>
<dbReference type="RefSeq" id="XP_050560642.1">
    <property type="nucleotide sequence ID" value="XM_050704685.1"/>
</dbReference>
<dbReference type="InterPro" id="IPR029315">
    <property type="entry name" value="FANCI_S2"/>
</dbReference>
<feature type="domain" description="FANCI solenoid 3" evidence="4">
    <location>
        <begin position="872"/>
        <end position="1066"/>
    </location>
</feature>
<dbReference type="CTD" id="55215"/>
<proteinExistence type="predicted"/>
<reference evidence="8" key="1">
    <citation type="submission" date="2025-08" db="UniProtKB">
        <authorList>
            <consortium name="RefSeq"/>
        </authorList>
    </citation>
    <scope>IDENTIFICATION</scope>
    <source>
        <tissue evidence="8">Whole larval tissue</tissue>
    </source>
</reference>
<dbReference type="Pfam" id="PF14678">
    <property type="entry name" value="FANCI_S4"/>
    <property type="match status" value="1"/>
</dbReference>
<dbReference type="PANTHER" id="PTHR21818">
    <property type="entry name" value="BC025462 PROTEIN"/>
    <property type="match status" value="1"/>
</dbReference>
<organism evidence="7 8">
    <name type="scientific">Spodoptera frugiperda</name>
    <name type="common">Fall armyworm</name>
    <dbReference type="NCBI Taxonomy" id="7108"/>
    <lineage>
        <taxon>Eukaryota</taxon>
        <taxon>Metazoa</taxon>
        <taxon>Ecdysozoa</taxon>
        <taxon>Arthropoda</taxon>
        <taxon>Hexapoda</taxon>
        <taxon>Insecta</taxon>
        <taxon>Pterygota</taxon>
        <taxon>Neoptera</taxon>
        <taxon>Endopterygota</taxon>
        <taxon>Lepidoptera</taxon>
        <taxon>Glossata</taxon>
        <taxon>Ditrysia</taxon>
        <taxon>Noctuoidea</taxon>
        <taxon>Noctuidae</taxon>
        <taxon>Amphipyrinae</taxon>
        <taxon>Spodoptera</taxon>
    </lineage>
</organism>
<dbReference type="GeneID" id="118264521"/>
<dbReference type="Pfam" id="PF14680">
    <property type="entry name" value="FANCI_HD2"/>
    <property type="match status" value="1"/>
</dbReference>